<reference evidence="1" key="1">
    <citation type="submission" date="2023-04" db="EMBL/GenBank/DDBJ databases">
        <title>Macrococci isolated from food, foodproducing animals, and human clinical materials.</title>
        <authorList>
            <person name="Maslanova I."/>
            <person name="Svec P."/>
            <person name="Sedlacek I."/>
            <person name="Novakova D."/>
            <person name="Keller J.E."/>
            <person name="Schwendener S."/>
            <person name="Finstrlova A."/>
            <person name="Botka T."/>
            <person name="Kovarovic V."/>
            <person name="Petras P."/>
            <person name="Perreten V."/>
            <person name="Pantucek R."/>
        </authorList>
    </citation>
    <scope>NUCLEOTIDE SEQUENCE</scope>
    <source>
        <strain evidence="1">NRL/St 13/116</strain>
    </source>
</reference>
<dbReference type="EMBL" id="CP124585">
    <property type="protein sequence ID" value="WZE69173.1"/>
    <property type="molecule type" value="Genomic_DNA"/>
</dbReference>
<name>A0AAU6RHL4_9STAP</name>
<organism evidence="1">
    <name type="scientific">Macrococcus psychrotolerans</name>
    <dbReference type="NCBI Taxonomy" id="3039389"/>
    <lineage>
        <taxon>Bacteria</taxon>
        <taxon>Bacillati</taxon>
        <taxon>Bacillota</taxon>
        <taxon>Bacilli</taxon>
        <taxon>Bacillales</taxon>
        <taxon>Staphylococcaceae</taxon>
        <taxon>Macrococcus</taxon>
    </lineage>
</organism>
<accession>A0AAU6RHL4</accession>
<evidence type="ECO:0000313" key="1">
    <source>
        <dbReference type="EMBL" id="WZE69173.1"/>
    </source>
</evidence>
<dbReference type="AlphaFoldDB" id="A0AAU6RHL4"/>
<dbReference type="RefSeq" id="WP_283722494.1">
    <property type="nucleotide sequence ID" value="NZ_CP124585.1"/>
</dbReference>
<proteinExistence type="predicted"/>
<protein>
    <submittedName>
        <fullName evidence="1">Uncharacterized protein</fullName>
    </submittedName>
</protein>
<gene>
    <name evidence="1" type="ORF">QA540_01935</name>
</gene>
<sequence length="54" mass="6008">MIEESGAGKLAWMNILTGIHSKDQEENVVYSTTVNYKSSKEPEARSTRSISSFV</sequence>